<dbReference type="OrthoDB" id="10594763at2759"/>
<dbReference type="EMBL" id="JAACJN010000066">
    <property type="protein sequence ID" value="KAF5379940.1"/>
    <property type="molecule type" value="Genomic_DNA"/>
</dbReference>
<reference evidence="1 2" key="1">
    <citation type="journal article" date="2020" name="ISME J.">
        <title>Uncovering the hidden diversity of litter-decomposition mechanisms in mushroom-forming fungi.</title>
        <authorList>
            <person name="Floudas D."/>
            <person name="Bentzer J."/>
            <person name="Ahren D."/>
            <person name="Johansson T."/>
            <person name="Persson P."/>
            <person name="Tunlid A."/>
        </authorList>
    </citation>
    <scope>NUCLEOTIDE SEQUENCE [LARGE SCALE GENOMIC DNA]</scope>
    <source>
        <strain evidence="1 2">CBS 406.79</strain>
    </source>
</reference>
<dbReference type="AlphaFoldDB" id="A0A8H5M3I2"/>
<gene>
    <name evidence="1" type="ORF">D9757_010254</name>
</gene>
<comment type="caution">
    <text evidence="1">The sequence shown here is derived from an EMBL/GenBank/DDBJ whole genome shotgun (WGS) entry which is preliminary data.</text>
</comment>
<accession>A0A8H5M3I2</accession>
<evidence type="ECO:0000313" key="2">
    <source>
        <dbReference type="Proteomes" id="UP000518752"/>
    </source>
</evidence>
<sequence>MYSLKPVLKHLLSDWDQNSRLNVLLRNTTAKNISGTPTRSDEGAPELDGSLAGENAEHLEESKEIAASRLFRTLERLMAWHSAVTYIWRRAPTLLSGKDLQVMQYSYDSPVVQEITSDHILAVLRGVRAGRVWTDDDVESIRKKIPLASIHAEAALMSWATFSIEARDLISTSDTLIVGTSNKCCRLCWLLQETLNSDRSSLVTILLSGVHTMFFPWIPPPGIPHHILLQLREELLQSARLSEIDYIVDCEGSDDDGAWPFDFSTLAEVLN</sequence>
<protein>
    <submittedName>
        <fullName evidence="1">Uncharacterized protein</fullName>
    </submittedName>
</protein>
<organism evidence="1 2">
    <name type="scientific">Collybiopsis confluens</name>
    <dbReference type="NCBI Taxonomy" id="2823264"/>
    <lineage>
        <taxon>Eukaryota</taxon>
        <taxon>Fungi</taxon>
        <taxon>Dikarya</taxon>
        <taxon>Basidiomycota</taxon>
        <taxon>Agaricomycotina</taxon>
        <taxon>Agaricomycetes</taxon>
        <taxon>Agaricomycetidae</taxon>
        <taxon>Agaricales</taxon>
        <taxon>Marasmiineae</taxon>
        <taxon>Omphalotaceae</taxon>
        <taxon>Collybiopsis</taxon>
    </lineage>
</organism>
<keyword evidence="2" id="KW-1185">Reference proteome</keyword>
<name>A0A8H5M3I2_9AGAR</name>
<dbReference type="Proteomes" id="UP000518752">
    <property type="component" value="Unassembled WGS sequence"/>
</dbReference>
<proteinExistence type="predicted"/>
<evidence type="ECO:0000313" key="1">
    <source>
        <dbReference type="EMBL" id="KAF5379940.1"/>
    </source>
</evidence>